<dbReference type="Proteomes" id="UP000325313">
    <property type="component" value="Unassembled WGS sequence"/>
</dbReference>
<name>A0A5B0P7K1_PUCGR</name>
<feature type="region of interest" description="Disordered" evidence="1">
    <location>
        <begin position="39"/>
        <end position="97"/>
    </location>
</feature>
<feature type="compositionally biased region" description="Acidic residues" evidence="1">
    <location>
        <begin position="63"/>
        <end position="80"/>
    </location>
</feature>
<evidence type="ECO:0000313" key="2">
    <source>
        <dbReference type="EMBL" id="KAA1097043.1"/>
    </source>
</evidence>
<dbReference type="AlphaFoldDB" id="A0A5B0P7K1"/>
<evidence type="ECO:0000313" key="3">
    <source>
        <dbReference type="Proteomes" id="UP000325313"/>
    </source>
</evidence>
<gene>
    <name evidence="2" type="ORF">PGTUg99_003415</name>
</gene>
<accession>A0A5B0P7K1</accession>
<proteinExistence type="predicted"/>
<comment type="caution">
    <text evidence="2">The sequence shown here is derived from an EMBL/GenBank/DDBJ whole genome shotgun (WGS) entry which is preliminary data.</text>
</comment>
<sequence length="97" mass="10781">MLPPGKTKHSVLGFFPFLGKLAELPEEDENHDLGIDVQEITVASQPEENPDEIKDKQESDYGNADDEESSEGTESDDNPDAEPRNGQKSGVRLKKWL</sequence>
<dbReference type="EMBL" id="VDEP01000358">
    <property type="protein sequence ID" value="KAA1097043.1"/>
    <property type="molecule type" value="Genomic_DNA"/>
</dbReference>
<evidence type="ECO:0000256" key="1">
    <source>
        <dbReference type="SAM" id="MobiDB-lite"/>
    </source>
</evidence>
<protein>
    <submittedName>
        <fullName evidence="2">Uncharacterized protein</fullName>
    </submittedName>
</protein>
<reference evidence="2 3" key="1">
    <citation type="submission" date="2019-05" db="EMBL/GenBank/DDBJ databases">
        <title>Emergence of the Ug99 lineage of the wheat stem rust pathogen through somatic hybridization.</title>
        <authorList>
            <person name="Li F."/>
            <person name="Upadhyaya N.M."/>
            <person name="Sperschneider J."/>
            <person name="Matny O."/>
            <person name="Nguyen-Phuc H."/>
            <person name="Mago R."/>
            <person name="Raley C."/>
            <person name="Miller M.E."/>
            <person name="Silverstein K.A.T."/>
            <person name="Henningsen E."/>
            <person name="Hirsch C.D."/>
            <person name="Visser B."/>
            <person name="Pretorius Z.A."/>
            <person name="Steffenson B.J."/>
            <person name="Schwessinger B."/>
            <person name="Dodds P.N."/>
            <person name="Figueroa M."/>
        </authorList>
    </citation>
    <scope>NUCLEOTIDE SEQUENCE [LARGE SCALE GENOMIC DNA]</scope>
    <source>
        <strain evidence="2 3">Ug99</strain>
    </source>
</reference>
<organism evidence="2 3">
    <name type="scientific">Puccinia graminis f. sp. tritici</name>
    <dbReference type="NCBI Taxonomy" id="56615"/>
    <lineage>
        <taxon>Eukaryota</taxon>
        <taxon>Fungi</taxon>
        <taxon>Dikarya</taxon>
        <taxon>Basidiomycota</taxon>
        <taxon>Pucciniomycotina</taxon>
        <taxon>Pucciniomycetes</taxon>
        <taxon>Pucciniales</taxon>
        <taxon>Pucciniaceae</taxon>
        <taxon>Puccinia</taxon>
    </lineage>
</organism>